<dbReference type="OrthoDB" id="6039124at2"/>
<evidence type="ECO:0000313" key="2">
    <source>
        <dbReference type="EMBL" id="SDI96020.1"/>
    </source>
</evidence>
<reference evidence="2 3" key="1">
    <citation type="submission" date="2016-10" db="EMBL/GenBank/DDBJ databases">
        <authorList>
            <person name="de Groot N.N."/>
        </authorList>
    </citation>
    <scope>NUCLEOTIDE SEQUENCE [LARGE SCALE GENOMIC DNA]</scope>
    <source>
        <strain evidence="2 3">DSM 26424</strain>
    </source>
</reference>
<protein>
    <submittedName>
        <fullName evidence="2">Uncharacterized protein</fullName>
    </submittedName>
</protein>
<keyword evidence="3" id="KW-1185">Reference proteome</keyword>
<evidence type="ECO:0000313" key="3">
    <source>
        <dbReference type="Proteomes" id="UP000199093"/>
    </source>
</evidence>
<organism evidence="2 3">
    <name type="scientific">Salipiger marinus</name>
    <dbReference type="NCBI Taxonomy" id="555512"/>
    <lineage>
        <taxon>Bacteria</taxon>
        <taxon>Pseudomonadati</taxon>
        <taxon>Pseudomonadota</taxon>
        <taxon>Alphaproteobacteria</taxon>
        <taxon>Rhodobacterales</taxon>
        <taxon>Roseobacteraceae</taxon>
        <taxon>Salipiger</taxon>
    </lineage>
</organism>
<feature type="region of interest" description="Disordered" evidence="1">
    <location>
        <begin position="125"/>
        <end position="154"/>
    </location>
</feature>
<feature type="compositionally biased region" description="Basic and acidic residues" evidence="1">
    <location>
        <begin position="126"/>
        <end position="152"/>
    </location>
</feature>
<proteinExistence type="predicted"/>
<evidence type="ECO:0000256" key="1">
    <source>
        <dbReference type="SAM" id="MobiDB-lite"/>
    </source>
</evidence>
<dbReference type="STRING" id="555512.SAMN04487993_1013120"/>
<sequence length="172" mass="19633">MEDENSEVVDLWGNRVFTRKGKRGRPAFERTQENANKVSMLLAMGWSNSRIARCIIDPRTGKHISEPTLKRYFRSELQERDFARDRLIARQLEVAATAAFEQGNVGAMRFFDKLVDKNDMMLAEGRMGRPDQDEPKPKERIGKKESAARAAEEADAQLMAELEREASGGHRH</sequence>
<accession>A0A1G8PW04</accession>
<dbReference type="Proteomes" id="UP000199093">
    <property type="component" value="Unassembled WGS sequence"/>
</dbReference>
<gene>
    <name evidence="2" type="ORF">SAMN04487993_1013120</name>
</gene>
<dbReference type="AlphaFoldDB" id="A0A1G8PW04"/>
<dbReference type="RefSeq" id="WP_089848752.1">
    <property type="nucleotide sequence ID" value="NZ_FNEJ01000013.1"/>
</dbReference>
<dbReference type="EMBL" id="FNEJ01000013">
    <property type="protein sequence ID" value="SDI96020.1"/>
    <property type="molecule type" value="Genomic_DNA"/>
</dbReference>
<name>A0A1G8PW04_9RHOB</name>